<dbReference type="EMBL" id="CP003321">
    <property type="protein sequence ID" value="AFL67112.1"/>
    <property type="molecule type" value="Genomic_DNA"/>
</dbReference>
<evidence type="ECO:0000256" key="2">
    <source>
        <dbReference type="ARBA" id="ARBA00023080"/>
    </source>
</evidence>
<dbReference type="GO" id="GO:0000166">
    <property type="term" value="F:nucleotide binding"/>
    <property type="evidence" value="ECO:0007669"/>
    <property type="project" value="UniProtKB-KW"/>
</dbReference>
<keyword evidence="6" id="KW-1185">Reference proteome</keyword>
<comment type="similarity">
    <text evidence="3">Belongs to the dCTP deaminase family.</text>
</comment>
<evidence type="ECO:0000256" key="4">
    <source>
        <dbReference type="SAM" id="MobiDB-lite"/>
    </source>
</evidence>
<dbReference type="NCBIfam" id="TIGR02274">
    <property type="entry name" value="dCTP_deam"/>
    <property type="match status" value="1"/>
</dbReference>
<dbReference type="GeneID" id="13061638"/>
<dbReference type="GO" id="GO:0006226">
    <property type="term" value="P:dUMP biosynthetic process"/>
    <property type="evidence" value="ECO:0007669"/>
    <property type="project" value="UniProtKB-UniPathway"/>
</dbReference>
<keyword evidence="1 3" id="KW-0378">Hydrolase</keyword>
<dbReference type="Pfam" id="PF22769">
    <property type="entry name" value="DCD"/>
    <property type="match status" value="1"/>
</dbReference>
<dbReference type="GO" id="GO:0006229">
    <property type="term" value="P:dUTP biosynthetic process"/>
    <property type="evidence" value="ECO:0007669"/>
    <property type="project" value="UniProtKB-UniRule"/>
</dbReference>
<dbReference type="HOGENOM" id="CLU_087476_3_0_2"/>
<name>I3XT38_DESAM</name>
<dbReference type="InterPro" id="IPR033704">
    <property type="entry name" value="dUTPase_trimeric"/>
</dbReference>
<feature type="binding site" evidence="3">
    <location>
        <position position="165"/>
    </location>
    <ligand>
        <name>dCTP</name>
        <dbReference type="ChEBI" id="CHEBI:61481"/>
    </ligand>
</feature>
<proteinExistence type="inferred from homology"/>
<dbReference type="CDD" id="cd07557">
    <property type="entry name" value="trimeric_dUTPase"/>
    <property type="match status" value="1"/>
</dbReference>
<gene>
    <name evidence="3" type="primary">dcd</name>
    <name evidence="5" type="ORF">Desfe_1243</name>
</gene>
<feature type="region of interest" description="Disordered" evidence="4">
    <location>
        <begin position="159"/>
        <end position="181"/>
    </location>
</feature>
<feature type="binding site" evidence="3">
    <location>
        <position position="116"/>
    </location>
    <ligand>
        <name>dCTP</name>
        <dbReference type="ChEBI" id="CHEBI:61481"/>
    </ligand>
</feature>
<dbReference type="EC" id="3.5.4.13" evidence="3"/>
<comment type="catalytic activity">
    <reaction evidence="3">
        <text>dCTP + H2O + H(+) = dUTP + NH4(+)</text>
        <dbReference type="Rhea" id="RHEA:22680"/>
        <dbReference type="ChEBI" id="CHEBI:15377"/>
        <dbReference type="ChEBI" id="CHEBI:15378"/>
        <dbReference type="ChEBI" id="CHEBI:28938"/>
        <dbReference type="ChEBI" id="CHEBI:61481"/>
        <dbReference type="ChEBI" id="CHEBI:61555"/>
        <dbReference type="EC" id="3.5.4.13"/>
    </reaction>
</comment>
<evidence type="ECO:0000256" key="3">
    <source>
        <dbReference type="HAMAP-Rule" id="MF_00146"/>
    </source>
</evidence>
<dbReference type="KEGG" id="dfd:Desfe_1243"/>
<feature type="binding site" evidence="3">
    <location>
        <position position="161"/>
    </location>
    <ligand>
        <name>dCTP</name>
        <dbReference type="ChEBI" id="CHEBI:61481"/>
    </ligand>
</feature>
<evidence type="ECO:0000313" key="6">
    <source>
        <dbReference type="Proteomes" id="UP000006175"/>
    </source>
</evidence>
<evidence type="ECO:0000256" key="1">
    <source>
        <dbReference type="ARBA" id="ARBA00022801"/>
    </source>
</evidence>
<feature type="binding site" evidence="3">
    <location>
        <begin position="100"/>
        <end position="105"/>
    </location>
    <ligand>
        <name>dCTP</name>
        <dbReference type="ChEBI" id="CHEBI:61481"/>
    </ligand>
</feature>
<dbReference type="Gene3D" id="2.70.40.10">
    <property type="match status" value="1"/>
</dbReference>
<evidence type="ECO:0000313" key="5">
    <source>
        <dbReference type="EMBL" id="AFL67112.1"/>
    </source>
</evidence>
<protein>
    <recommendedName>
        <fullName evidence="3">dCTP deaminase</fullName>
        <ecNumber evidence="3">3.5.4.13</ecNumber>
    </recommendedName>
    <alternativeName>
        <fullName evidence="3">Deoxycytidine triphosphate deaminase</fullName>
    </alternativeName>
</protein>
<organism evidence="5 6">
    <name type="scientific">Desulfurococcus amylolyticus DSM 16532</name>
    <dbReference type="NCBI Taxonomy" id="768672"/>
    <lineage>
        <taxon>Archaea</taxon>
        <taxon>Thermoproteota</taxon>
        <taxon>Thermoprotei</taxon>
        <taxon>Desulfurococcales</taxon>
        <taxon>Desulfurococcaceae</taxon>
        <taxon>Desulfurococcus</taxon>
    </lineage>
</organism>
<dbReference type="PANTHER" id="PTHR42680:SF3">
    <property type="entry name" value="DCTP DEAMINASE"/>
    <property type="match status" value="1"/>
</dbReference>
<dbReference type="RefSeq" id="WP_014768006.1">
    <property type="nucleotide sequence ID" value="NC_018001.1"/>
</dbReference>
<dbReference type="UniPathway" id="UPA00610">
    <property type="reaction ID" value="UER00665"/>
</dbReference>
<sequence>MILSDWDIRVYIEKKLLIIDPLFEDTVRENGVDLRFGDEFCRFKKENSVVDTSRDGVDNVLECYRVRGDGFVINPLEHVLTTTLEYVEFPHDLVGLVNLRSTFARFGLYIPPTVIDAGFKGNITIELVGSTVPVKVYPGQRFLHLILARTSSPVYKPYTGKYQGQRGVTPPKLDNSPSKNL</sequence>
<dbReference type="GO" id="GO:0008829">
    <property type="term" value="F:dCTP deaminase activity"/>
    <property type="evidence" value="ECO:0007669"/>
    <property type="project" value="UniProtKB-UniRule"/>
</dbReference>
<dbReference type="OrthoDB" id="33242at2157"/>
<comment type="function">
    <text evidence="3">Catalyzes the deamination of dCTP to dUTP.</text>
</comment>
<keyword evidence="3" id="KW-0547">Nucleotide-binding</keyword>
<comment type="pathway">
    <text evidence="3">Pyrimidine metabolism; dUMP biosynthesis; dUMP from dCTP (dUTP route): step 1/2.</text>
</comment>
<dbReference type="AlphaFoldDB" id="I3XT38"/>
<comment type="subunit">
    <text evidence="3">Homotrimer.</text>
</comment>
<dbReference type="Proteomes" id="UP000006175">
    <property type="component" value="Chromosome"/>
</dbReference>
<dbReference type="HAMAP" id="MF_00146">
    <property type="entry name" value="dCTP_deaminase"/>
    <property type="match status" value="1"/>
</dbReference>
<dbReference type="eggNOG" id="arCOG04048">
    <property type="taxonomic scope" value="Archaea"/>
</dbReference>
<accession>I3XT38</accession>
<dbReference type="PANTHER" id="PTHR42680">
    <property type="entry name" value="DCTP DEAMINASE"/>
    <property type="match status" value="1"/>
</dbReference>
<feature type="binding site" evidence="3">
    <location>
        <position position="158"/>
    </location>
    <ligand>
        <name>dCTP</name>
        <dbReference type="ChEBI" id="CHEBI:61481"/>
    </ligand>
</feature>
<keyword evidence="2 3" id="KW-0546">Nucleotide metabolism</keyword>
<reference evidence="5 6" key="1">
    <citation type="journal article" date="2012" name="J. Bacteriol.">
        <title>Complete Genome Sequence of Desulfurococcus fermentans, a Hyperthermophilic Cellulolytic Crenarchaeon Isolated from a Freshwater Hot Spring in Kamchatka, Russia.</title>
        <authorList>
            <person name="Susanti D."/>
            <person name="Johnson E.F."/>
            <person name="Rodriguez J.R."/>
            <person name="Anderson I."/>
            <person name="Perevalova A.A."/>
            <person name="Kyrpides N."/>
            <person name="Lucas S."/>
            <person name="Han J."/>
            <person name="Lapidus A."/>
            <person name="Cheng J.F."/>
            <person name="Goodwin L."/>
            <person name="Pitluck S."/>
            <person name="Mavrommatis K."/>
            <person name="Peters L."/>
            <person name="Land M.L."/>
            <person name="Hauser L."/>
            <person name="Gopalan V."/>
            <person name="Chan P.P."/>
            <person name="Lowe T.M."/>
            <person name="Atomi H."/>
            <person name="Bonch-Osmolovskaya E.A."/>
            <person name="Woyke T."/>
            <person name="Mukhopadhyay B."/>
        </authorList>
    </citation>
    <scope>NUCLEOTIDE SEQUENCE [LARGE SCALE GENOMIC DNA]</scope>
    <source>
        <strain evidence="5 6">DSM 16532</strain>
    </source>
</reference>
<comment type="caution">
    <text evidence="3">Lacks conserved residue(s) required for the propagation of feature annotation.</text>
</comment>
<dbReference type="InterPro" id="IPR036157">
    <property type="entry name" value="dUTPase-like_sf"/>
</dbReference>
<dbReference type="SUPFAM" id="SSF51283">
    <property type="entry name" value="dUTPase-like"/>
    <property type="match status" value="1"/>
</dbReference>
<dbReference type="InterPro" id="IPR011962">
    <property type="entry name" value="dCTP_deaminase"/>
</dbReference>
<feature type="active site" description="Proton donor/acceptor" evidence="3">
    <location>
        <position position="126"/>
    </location>
</feature>